<name>A0A8E2FAJ1_9PEZI</name>
<evidence type="ECO:0000256" key="1">
    <source>
        <dbReference type="ARBA" id="ARBA00006484"/>
    </source>
</evidence>
<keyword evidence="2" id="KW-0560">Oxidoreductase</keyword>
<dbReference type="InterPro" id="IPR002347">
    <property type="entry name" value="SDR_fam"/>
</dbReference>
<dbReference type="PANTHER" id="PTHR42901:SF1">
    <property type="entry name" value="ALCOHOL DEHYDROGENASE"/>
    <property type="match status" value="1"/>
</dbReference>
<dbReference type="InterPro" id="IPR036291">
    <property type="entry name" value="NAD(P)-bd_dom_sf"/>
</dbReference>
<dbReference type="SUPFAM" id="SSF51735">
    <property type="entry name" value="NAD(P)-binding Rossmann-fold domains"/>
    <property type="match status" value="1"/>
</dbReference>
<dbReference type="PANTHER" id="PTHR42901">
    <property type="entry name" value="ALCOHOL DEHYDROGENASE"/>
    <property type="match status" value="1"/>
</dbReference>
<dbReference type="Proteomes" id="UP000250140">
    <property type="component" value="Unassembled WGS sequence"/>
</dbReference>
<dbReference type="OrthoDB" id="1933717at2759"/>
<proteinExistence type="inferred from homology"/>
<reference evidence="3 4" key="1">
    <citation type="journal article" date="2016" name="Nat. Commun.">
        <title>Ectomycorrhizal ecology is imprinted in the genome of the dominant symbiotic fungus Cenococcum geophilum.</title>
        <authorList>
            <consortium name="DOE Joint Genome Institute"/>
            <person name="Peter M."/>
            <person name="Kohler A."/>
            <person name="Ohm R.A."/>
            <person name="Kuo A."/>
            <person name="Krutzmann J."/>
            <person name="Morin E."/>
            <person name="Arend M."/>
            <person name="Barry K.W."/>
            <person name="Binder M."/>
            <person name="Choi C."/>
            <person name="Clum A."/>
            <person name="Copeland A."/>
            <person name="Grisel N."/>
            <person name="Haridas S."/>
            <person name="Kipfer T."/>
            <person name="LaButti K."/>
            <person name="Lindquist E."/>
            <person name="Lipzen A."/>
            <person name="Maire R."/>
            <person name="Meier B."/>
            <person name="Mihaltcheva S."/>
            <person name="Molinier V."/>
            <person name="Murat C."/>
            <person name="Poggeler S."/>
            <person name="Quandt C.A."/>
            <person name="Sperisen C."/>
            <person name="Tritt A."/>
            <person name="Tisserant E."/>
            <person name="Crous P.W."/>
            <person name="Henrissat B."/>
            <person name="Nehls U."/>
            <person name="Egli S."/>
            <person name="Spatafora J.W."/>
            <person name="Grigoriev I.V."/>
            <person name="Martin F.M."/>
        </authorList>
    </citation>
    <scope>NUCLEOTIDE SEQUENCE [LARGE SCALE GENOMIC DNA]</scope>
    <source>
        <strain evidence="3 4">CBS 207.34</strain>
    </source>
</reference>
<dbReference type="GO" id="GO:0016491">
    <property type="term" value="F:oxidoreductase activity"/>
    <property type="evidence" value="ECO:0007669"/>
    <property type="project" value="UniProtKB-KW"/>
</dbReference>
<evidence type="ECO:0000256" key="2">
    <source>
        <dbReference type="ARBA" id="ARBA00023002"/>
    </source>
</evidence>
<protein>
    <submittedName>
        <fullName evidence="3">NAD(P)-binding protein</fullName>
    </submittedName>
</protein>
<dbReference type="Pfam" id="PF00106">
    <property type="entry name" value="adh_short"/>
    <property type="match status" value="1"/>
</dbReference>
<dbReference type="AlphaFoldDB" id="A0A8E2FAJ1"/>
<sequence>MASFVPTTRSSSYPAVSPTRPELSVKGKSVLVTGGGYGIGSSIAHAFAAAGAARIAISGRTESKLKSTADELNATYPSTTTSYYIADITDAKAVAAMFKSFGAPDILINNAGLLPDVEPVKTVDLKSWWKGFEVNVLGTATVTQNFLRAKKADGEAVVISLNTVAAHWGDLPGFTSYASSKAAELRLVEALQAENPEVRFVSVHPGFVETAMGDKAREGGVTGLAVTDPELAAHFILWLASPEADFLRGKFTWANWDIEELKAKKSDIVENNLLRYTIAGF</sequence>
<keyword evidence="4" id="KW-1185">Reference proteome</keyword>
<gene>
    <name evidence="3" type="ORF">AOQ84DRAFT_415320</name>
</gene>
<accession>A0A8E2FAJ1</accession>
<comment type="similarity">
    <text evidence="1">Belongs to the short-chain dehydrogenases/reductases (SDR) family.</text>
</comment>
<dbReference type="PRINTS" id="PR00081">
    <property type="entry name" value="GDHRDH"/>
</dbReference>
<evidence type="ECO:0000313" key="4">
    <source>
        <dbReference type="Proteomes" id="UP000250140"/>
    </source>
</evidence>
<evidence type="ECO:0000313" key="3">
    <source>
        <dbReference type="EMBL" id="OCL13431.1"/>
    </source>
</evidence>
<dbReference type="Gene3D" id="3.40.50.720">
    <property type="entry name" value="NAD(P)-binding Rossmann-like Domain"/>
    <property type="match status" value="1"/>
</dbReference>
<dbReference type="EMBL" id="KV748723">
    <property type="protein sequence ID" value="OCL13431.1"/>
    <property type="molecule type" value="Genomic_DNA"/>
</dbReference>
<organism evidence="3 4">
    <name type="scientific">Glonium stellatum</name>
    <dbReference type="NCBI Taxonomy" id="574774"/>
    <lineage>
        <taxon>Eukaryota</taxon>
        <taxon>Fungi</taxon>
        <taxon>Dikarya</taxon>
        <taxon>Ascomycota</taxon>
        <taxon>Pezizomycotina</taxon>
        <taxon>Dothideomycetes</taxon>
        <taxon>Pleosporomycetidae</taxon>
        <taxon>Gloniales</taxon>
        <taxon>Gloniaceae</taxon>
        <taxon>Glonium</taxon>
    </lineage>
</organism>